<dbReference type="SUPFAM" id="SSF82199">
    <property type="entry name" value="SET domain"/>
    <property type="match status" value="1"/>
</dbReference>
<gene>
    <name evidence="6" type="ORF">IFM46972_06167</name>
</gene>
<dbReference type="Pfam" id="PF09273">
    <property type="entry name" value="Rubis-subs-bind"/>
    <property type="match status" value="1"/>
</dbReference>
<name>A0A8H3NV21_9EURO</name>
<feature type="compositionally biased region" description="Polar residues" evidence="4">
    <location>
        <begin position="466"/>
        <end position="476"/>
    </location>
</feature>
<feature type="compositionally biased region" description="Acidic residues" evidence="4">
    <location>
        <begin position="210"/>
        <end position="229"/>
    </location>
</feature>
<protein>
    <submittedName>
        <fullName evidence="6">Ribosomal N-lysine methyltransferase 4</fullName>
    </submittedName>
</protein>
<dbReference type="SUPFAM" id="SSF81822">
    <property type="entry name" value="RuBisCo LSMT C-terminal, substrate-binding domain"/>
    <property type="match status" value="1"/>
</dbReference>
<reference evidence="6 7" key="1">
    <citation type="submission" date="2020-01" db="EMBL/GenBank/DDBJ databases">
        <title>Draft genome sequence of Aspergillus udagawae IFM 46972.</title>
        <authorList>
            <person name="Takahashi H."/>
            <person name="Yaguchi T."/>
        </authorList>
    </citation>
    <scope>NUCLEOTIDE SEQUENCE [LARGE SCALE GENOMIC DNA]</scope>
    <source>
        <strain evidence="6 7">IFM 46972</strain>
    </source>
</reference>
<dbReference type="PANTHER" id="PTHR13271:SF34">
    <property type="entry name" value="N-LYSINE METHYLTRANSFERASE SETD6"/>
    <property type="match status" value="1"/>
</dbReference>
<keyword evidence="2 6" id="KW-0808">Transferase</keyword>
<evidence type="ECO:0000256" key="4">
    <source>
        <dbReference type="SAM" id="MobiDB-lite"/>
    </source>
</evidence>
<keyword evidence="3" id="KW-0949">S-adenosyl-L-methionine</keyword>
<dbReference type="AlphaFoldDB" id="A0A8H3NV21"/>
<dbReference type="InterPro" id="IPR015353">
    <property type="entry name" value="Rubisco_LSMT_subst-bd"/>
</dbReference>
<evidence type="ECO:0000256" key="1">
    <source>
        <dbReference type="ARBA" id="ARBA00022603"/>
    </source>
</evidence>
<dbReference type="Pfam" id="PF00856">
    <property type="entry name" value="SET"/>
    <property type="match status" value="1"/>
</dbReference>
<dbReference type="Gene3D" id="3.90.1420.10">
    <property type="entry name" value="Rubisco LSMT, substrate-binding domain"/>
    <property type="match status" value="1"/>
</dbReference>
<sequence>MSSSAHFPDSDSFQRQSDEFITWLAGNPGVRLNSKISIADLRSKSAGRGVVARSDIFDGEELFSIPRGLVLSAQNSKLKDLLSHDLEELGPWLSLILVMMYEYLLGEQSAWAPYFKVLPKSFDTLMFWSPSELQELQGSAIVSKIGKEGAEDSIMQMIAPVVRANTSLFPPVEGLASWDGEAGSQALLGLAHIMGSLIMAYAFDIEKVEDEDDEDNDEEDGYVTDDEQDQSSKGMVPLADILNADADRNNARLFQEEDSLVMKAIKPIQAGDEIFNDYGELPRADLLRRYGYVTDNYAPYDVVELSLDQICRSAGLQSADIESQPPLAFLEDLELLDDGYVVPRPSPENSLLTDILPDELLLLLKTLTLSPEQLEHQKSKSKPPKPSFGHAEAAILLKTIQLLGSQYPTTIAQDEEVLSRLIQSEASQPLNQSDRRQKMAIQVRLGEKYILQTLADILDEVITKSAQSNGGSSLKRSANGDCGDSRKTKAPRN</sequence>
<evidence type="ECO:0000313" key="7">
    <source>
        <dbReference type="Proteomes" id="UP000465221"/>
    </source>
</evidence>
<dbReference type="Proteomes" id="UP000465221">
    <property type="component" value="Unassembled WGS sequence"/>
</dbReference>
<feature type="region of interest" description="Disordered" evidence="4">
    <location>
        <begin position="210"/>
        <end position="234"/>
    </location>
</feature>
<dbReference type="EMBL" id="BLKC01000040">
    <property type="protein sequence ID" value="GFF40282.1"/>
    <property type="molecule type" value="Genomic_DNA"/>
</dbReference>
<comment type="caution">
    <text evidence="6">The sequence shown here is derived from an EMBL/GenBank/DDBJ whole genome shotgun (WGS) entry which is preliminary data.</text>
</comment>
<dbReference type="GO" id="GO:0032259">
    <property type="term" value="P:methylation"/>
    <property type="evidence" value="ECO:0007669"/>
    <property type="project" value="UniProtKB-KW"/>
</dbReference>
<dbReference type="FunFam" id="3.90.1420.10:FF:000013">
    <property type="entry name" value="Ribosomal lysine N-methyltransferase 4"/>
    <property type="match status" value="1"/>
</dbReference>
<dbReference type="InterPro" id="IPR001214">
    <property type="entry name" value="SET_dom"/>
</dbReference>
<dbReference type="InterPro" id="IPR050600">
    <property type="entry name" value="SETD3_SETD6_MTase"/>
</dbReference>
<dbReference type="GO" id="GO:0005634">
    <property type="term" value="C:nucleus"/>
    <property type="evidence" value="ECO:0007669"/>
    <property type="project" value="UniProtKB-SubCell"/>
</dbReference>
<dbReference type="InterPro" id="IPR036464">
    <property type="entry name" value="Rubisco_LSMT_subst-bd_sf"/>
</dbReference>
<evidence type="ECO:0000256" key="3">
    <source>
        <dbReference type="ARBA" id="ARBA00022691"/>
    </source>
</evidence>
<proteinExistence type="predicted"/>
<dbReference type="PANTHER" id="PTHR13271">
    <property type="entry name" value="UNCHARACTERIZED PUTATIVE METHYLTRANSFERASE"/>
    <property type="match status" value="1"/>
</dbReference>
<evidence type="ECO:0000313" key="6">
    <source>
        <dbReference type="EMBL" id="GFF40282.1"/>
    </source>
</evidence>
<dbReference type="GO" id="GO:0016279">
    <property type="term" value="F:protein-lysine N-methyltransferase activity"/>
    <property type="evidence" value="ECO:0007669"/>
    <property type="project" value="UniProtKB-UniRule"/>
</dbReference>
<dbReference type="Gene3D" id="3.90.1410.10">
    <property type="entry name" value="set domain protein methyltransferase, domain 1"/>
    <property type="match status" value="1"/>
</dbReference>
<evidence type="ECO:0000256" key="2">
    <source>
        <dbReference type="ARBA" id="ARBA00022679"/>
    </source>
</evidence>
<keyword evidence="1 6" id="KW-0489">Methyltransferase</keyword>
<organism evidence="6 7">
    <name type="scientific">Aspergillus udagawae</name>
    <dbReference type="NCBI Taxonomy" id="91492"/>
    <lineage>
        <taxon>Eukaryota</taxon>
        <taxon>Fungi</taxon>
        <taxon>Dikarya</taxon>
        <taxon>Ascomycota</taxon>
        <taxon>Pezizomycotina</taxon>
        <taxon>Eurotiomycetes</taxon>
        <taxon>Eurotiomycetidae</taxon>
        <taxon>Eurotiales</taxon>
        <taxon>Aspergillaceae</taxon>
        <taxon>Aspergillus</taxon>
        <taxon>Aspergillus subgen. Fumigati</taxon>
    </lineage>
</organism>
<dbReference type="InterPro" id="IPR046341">
    <property type="entry name" value="SET_dom_sf"/>
</dbReference>
<dbReference type="FunFam" id="3.90.1410.10:FF:000007">
    <property type="entry name" value="Ribosomal lysine N-methyltransferase 4"/>
    <property type="match status" value="1"/>
</dbReference>
<evidence type="ECO:0000259" key="5">
    <source>
        <dbReference type="PROSITE" id="PS50280"/>
    </source>
</evidence>
<feature type="domain" description="SET" evidence="5">
    <location>
        <begin position="34"/>
        <end position="279"/>
    </location>
</feature>
<dbReference type="PROSITE" id="PS50280">
    <property type="entry name" value="SET"/>
    <property type="match status" value="1"/>
</dbReference>
<feature type="region of interest" description="Disordered" evidence="4">
    <location>
        <begin position="466"/>
        <end position="493"/>
    </location>
</feature>
<accession>A0A8H3NV21</accession>